<dbReference type="EMBL" id="BOPV01000001">
    <property type="protein sequence ID" value="GIL38268.1"/>
    <property type="molecule type" value="Genomic_DNA"/>
</dbReference>
<dbReference type="GO" id="GO:0022857">
    <property type="term" value="F:transmembrane transporter activity"/>
    <property type="evidence" value="ECO:0007669"/>
    <property type="project" value="InterPro"/>
</dbReference>
<dbReference type="RefSeq" id="WP_420241239.1">
    <property type="nucleotide sequence ID" value="NZ_BOPV01000001.1"/>
</dbReference>
<feature type="transmembrane region" description="Helical" evidence="7">
    <location>
        <begin position="151"/>
        <end position="169"/>
    </location>
</feature>
<evidence type="ECO:0000256" key="4">
    <source>
        <dbReference type="ARBA" id="ARBA00022692"/>
    </source>
</evidence>
<dbReference type="InterPro" id="IPR036259">
    <property type="entry name" value="MFS_trans_sf"/>
</dbReference>
<dbReference type="FunFam" id="1.20.1720.10:FF:000004">
    <property type="entry name" value="EmrB/QacA family drug resistance transporter"/>
    <property type="match status" value="1"/>
</dbReference>
<feature type="transmembrane region" description="Helical" evidence="7">
    <location>
        <begin position="79"/>
        <end position="98"/>
    </location>
</feature>
<feature type="transmembrane region" description="Helical" evidence="7">
    <location>
        <begin position="289"/>
        <end position="312"/>
    </location>
</feature>
<evidence type="ECO:0000313" key="10">
    <source>
        <dbReference type="Proteomes" id="UP000681075"/>
    </source>
</evidence>
<dbReference type="PROSITE" id="PS00217">
    <property type="entry name" value="SUGAR_TRANSPORT_2"/>
    <property type="match status" value="1"/>
</dbReference>
<dbReference type="AlphaFoldDB" id="A0A8S8X5Y6"/>
<dbReference type="InterPro" id="IPR005829">
    <property type="entry name" value="Sugar_transporter_CS"/>
</dbReference>
<reference evidence="9" key="1">
    <citation type="submission" date="2021-02" db="EMBL/GenBank/DDBJ databases">
        <title>Genome sequence of Rhodospirillales sp. strain TMPK1 isolated from soil.</title>
        <authorList>
            <person name="Nakai R."/>
            <person name="Kusada H."/>
            <person name="Tamaki H."/>
        </authorList>
    </citation>
    <scope>NUCLEOTIDE SEQUENCE</scope>
    <source>
        <strain evidence="9">TMPK1</strain>
    </source>
</reference>
<dbReference type="Proteomes" id="UP000681075">
    <property type="component" value="Unassembled WGS sequence"/>
</dbReference>
<dbReference type="SUPFAM" id="SSF103473">
    <property type="entry name" value="MFS general substrate transporter"/>
    <property type="match status" value="1"/>
</dbReference>
<sequence length="521" mass="55246">MTAAHFTSTERKFTIAGVMIVFLLSALDQTIVATAMPRIIAELHGLALYSWVTTSYLLTSTVAVPICGKLGDLYGRKPVLLVSIGLFLVGSWLCGLSGELGDVPLLGGGMTQLIAFRAVQGIGGGGLFTTAFAIIGELYPPRERGKIGGMFGAVFGLSSAIGPLVGGYFTDHGTMTLFGHVVAGWRWVFYLNLPLGLLALFMVIVMMPKMSHQAKGKIDFIGAGLIIVSIVPLLLALTFGGHFRPWDSALVLGLFATFAIGLVLYIVNERYASHPILPLSLFKNRVFSTANFAGFLISMSFMSALAFLPLFLQIGQSVNATISGLTTLPLMAGLIGSSIVAGRMVSKTGEYKPLMIGSVVLTFVGIFLLSRMDADTSRLDLSWRMFVLGVGLGPTSSVFNIAIQNALPMNQLGVATSSNQFFRQIGSTIGVAVFGTILTNGLSDNLGDTMPGMNLDKLHAMAATMVDLPAAVRSTITGTITHTFTLSLIVVAAALVATLLVPHLPLKSRMPPQQPEPNVQA</sequence>
<evidence type="ECO:0000256" key="7">
    <source>
        <dbReference type="SAM" id="Phobius"/>
    </source>
</evidence>
<dbReference type="InterPro" id="IPR004638">
    <property type="entry name" value="EmrB-like"/>
</dbReference>
<keyword evidence="5 7" id="KW-1133">Transmembrane helix</keyword>
<dbReference type="NCBIfam" id="TIGR00711">
    <property type="entry name" value="efflux_EmrB"/>
    <property type="match status" value="1"/>
</dbReference>
<dbReference type="Gene3D" id="1.20.1250.20">
    <property type="entry name" value="MFS general substrate transporter like domains"/>
    <property type="match status" value="1"/>
</dbReference>
<keyword evidence="2" id="KW-0813">Transport</keyword>
<feature type="transmembrane region" description="Helical" evidence="7">
    <location>
        <begin position="220"/>
        <end position="243"/>
    </location>
</feature>
<dbReference type="PROSITE" id="PS50850">
    <property type="entry name" value="MFS"/>
    <property type="match status" value="1"/>
</dbReference>
<accession>A0A8S8X5Y6</accession>
<keyword evidence="10" id="KW-1185">Reference proteome</keyword>
<dbReference type="PANTHER" id="PTHR23501:SF197">
    <property type="entry name" value="COMD"/>
    <property type="match status" value="1"/>
</dbReference>
<dbReference type="GO" id="GO:0005886">
    <property type="term" value="C:plasma membrane"/>
    <property type="evidence" value="ECO:0007669"/>
    <property type="project" value="UniProtKB-SubCell"/>
</dbReference>
<comment type="caution">
    <text evidence="9">The sequence shown here is derived from an EMBL/GenBank/DDBJ whole genome shotgun (WGS) entry which is preliminary data.</text>
</comment>
<keyword evidence="6 7" id="KW-0472">Membrane</keyword>
<feature type="transmembrane region" description="Helical" evidence="7">
    <location>
        <begin position="382"/>
        <end position="403"/>
    </location>
</feature>
<evidence type="ECO:0000256" key="6">
    <source>
        <dbReference type="ARBA" id="ARBA00023136"/>
    </source>
</evidence>
<feature type="transmembrane region" description="Helical" evidence="7">
    <location>
        <begin position="12"/>
        <end position="36"/>
    </location>
</feature>
<feature type="transmembrane region" description="Helical" evidence="7">
    <location>
        <begin position="118"/>
        <end position="139"/>
    </location>
</feature>
<name>A0A8S8X5Y6_9PROT</name>
<feature type="transmembrane region" description="Helical" evidence="7">
    <location>
        <begin position="424"/>
        <end position="443"/>
    </location>
</feature>
<keyword evidence="3" id="KW-1003">Cell membrane</keyword>
<feature type="transmembrane region" description="Helical" evidence="7">
    <location>
        <begin position="480"/>
        <end position="501"/>
    </location>
</feature>
<dbReference type="PANTHER" id="PTHR23501">
    <property type="entry name" value="MAJOR FACILITATOR SUPERFAMILY"/>
    <property type="match status" value="1"/>
</dbReference>
<dbReference type="Pfam" id="PF07690">
    <property type="entry name" value="MFS_1"/>
    <property type="match status" value="1"/>
</dbReference>
<evidence type="ECO:0000313" key="9">
    <source>
        <dbReference type="EMBL" id="GIL38268.1"/>
    </source>
</evidence>
<protein>
    <recommendedName>
        <fullName evidence="8">Major facilitator superfamily (MFS) profile domain-containing protein</fullName>
    </recommendedName>
</protein>
<evidence type="ECO:0000259" key="8">
    <source>
        <dbReference type="PROSITE" id="PS50850"/>
    </source>
</evidence>
<evidence type="ECO:0000256" key="5">
    <source>
        <dbReference type="ARBA" id="ARBA00022989"/>
    </source>
</evidence>
<dbReference type="Gene3D" id="1.20.1720.10">
    <property type="entry name" value="Multidrug resistance protein D"/>
    <property type="match status" value="1"/>
</dbReference>
<feature type="transmembrane region" description="Helical" evidence="7">
    <location>
        <begin position="249"/>
        <end position="268"/>
    </location>
</feature>
<proteinExistence type="predicted"/>
<gene>
    <name evidence="9" type="ORF">TMPK1_05050</name>
</gene>
<comment type="subcellular location">
    <subcellularLocation>
        <location evidence="1">Cell membrane</location>
        <topology evidence="1">Multi-pass membrane protein</topology>
    </subcellularLocation>
</comment>
<keyword evidence="4 7" id="KW-0812">Transmembrane</keyword>
<evidence type="ECO:0000256" key="2">
    <source>
        <dbReference type="ARBA" id="ARBA00022448"/>
    </source>
</evidence>
<dbReference type="InterPro" id="IPR011701">
    <property type="entry name" value="MFS"/>
</dbReference>
<feature type="domain" description="Major facilitator superfamily (MFS) profile" evidence="8">
    <location>
        <begin position="14"/>
        <end position="505"/>
    </location>
</feature>
<feature type="transmembrane region" description="Helical" evidence="7">
    <location>
        <begin position="48"/>
        <end position="67"/>
    </location>
</feature>
<feature type="transmembrane region" description="Helical" evidence="7">
    <location>
        <begin position="353"/>
        <end position="370"/>
    </location>
</feature>
<dbReference type="InterPro" id="IPR020846">
    <property type="entry name" value="MFS_dom"/>
</dbReference>
<evidence type="ECO:0000256" key="1">
    <source>
        <dbReference type="ARBA" id="ARBA00004651"/>
    </source>
</evidence>
<evidence type="ECO:0000256" key="3">
    <source>
        <dbReference type="ARBA" id="ARBA00022475"/>
    </source>
</evidence>
<feature type="transmembrane region" description="Helical" evidence="7">
    <location>
        <begin position="189"/>
        <end position="208"/>
    </location>
</feature>
<organism evidence="9 10">
    <name type="scientific">Roseiterribacter gracilis</name>
    <dbReference type="NCBI Taxonomy" id="2812848"/>
    <lineage>
        <taxon>Bacteria</taxon>
        <taxon>Pseudomonadati</taxon>
        <taxon>Pseudomonadota</taxon>
        <taxon>Alphaproteobacteria</taxon>
        <taxon>Rhodospirillales</taxon>
        <taxon>Roseiterribacteraceae</taxon>
        <taxon>Roseiterribacter</taxon>
    </lineage>
</organism>
<dbReference type="CDD" id="cd17502">
    <property type="entry name" value="MFS_Azr1_MDR_like"/>
    <property type="match status" value="1"/>
</dbReference>
<feature type="transmembrane region" description="Helical" evidence="7">
    <location>
        <begin position="318"/>
        <end position="341"/>
    </location>
</feature>